<evidence type="ECO:0000313" key="4">
    <source>
        <dbReference type="Proteomes" id="UP000246018"/>
    </source>
</evidence>
<protein>
    <recommendedName>
        <fullName evidence="2">DUF1468 domain-containing protein</fullName>
    </recommendedName>
</protein>
<feature type="transmembrane region" description="Helical" evidence="1">
    <location>
        <begin position="111"/>
        <end position="129"/>
    </location>
</feature>
<keyword evidence="1" id="KW-1133">Transmembrane helix</keyword>
<evidence type="ECO:0000313" key="3">
    <source>
        <dbReference type="EMBL" id="PVG83047.1"/>
    </source>
</evidence>
<dbReference type="InterPro" id="IPR009936">
    <property type="entry name" value="DUF1468"/>
</dbReference>
<keyword evidence="1" id="KW-0812">Transmembrane</keyword>
<dbReference type="Pfam" id="PF07331">
    <property type="entry name" value="TctB"/>
    <property type="match status" value="1"/>
</dbReference>
<keyword evidence="1" id="KW-0472">Membrane</keyword>
<reference evidence="3 4" key="1">
    <citation type="submission" date="2018-04" db="EMBL/GenBank/DDBJ databases">
        <title>Genome of Nocardioides gansuensis WSJ-1.</title>
        <authorList>
            <person name="Wu S."/>
            <person name="Wang G."/>
        </authorList>
    </citation>
    <scope>NUCLEOTIDE SEQUENCE [LARGE SCALE GENOMIC DNA]</scope>
    <source>
        <strain evidence="3 4">WSJ-1</strain>
    </source>
</reference>
<feature type="domain" description="DUF1468" evidence="2">
    <location>
        <begin position="10"/>
        <end position="160"/>
    </location>
</feature>
<dbReference type="EMBL" id="QDGZ01000004">
    <property type="protein sequence ID" value="PVG83047.1"/>
    <property type="molecule type" value="Genomic_DNA"/>
</dbReference>
<dbReference type="AlphaFoldDB" id="A0A2T8FBH3"/>
<name>A0A2T8FBH3_9ACTN</name>
<sequence length="169" mass="17460">MRPRSSADLIAGLVLAAFGLAFAVAALGYDRGSLLNMGPGYFPLVVAGILVALGVAIVVKAYVAPDLSHHDTPARSDGESRDEGLAFAAVLWRPIVATTAALVFFAFTVDGLGLVLATFGTALIVPFAAKEMTVARALVIAVGLTVVSLVIFVVLLQLRLALLGEWLGG</sequence>
<keyword evidence="4" id="KW-1185">Reference proteome</keyword>
<dbReference type="OrthoDB" id="5186924at2"/>
<evidence type="ECO:0000256" key="1">
    <source>
        <dbReference type="SAM" id="Phobius"/>
    </source>
</evidence>
<comment type="caution">
    <text evidence="3">The sequence shown here is derived from an EMBL/GenBank/DDBJ whole genome shotgun (WGS) entry which is preliminary data.</text>
</comment>
<feature type="transmembrane region" description="Helical" evidence="1">
    <location>
        <begin position="41"/>
        <end position="63"/>
    </location>
</feature>
<accession>A0A2T8FBH3</accession>
<proteinExistence type="predicted"/>
<dbReference type="Proteomes" id="UP000246018">
    <property type="component" value="Unassembled WGS sequence"/>
</dbReference>
<evidence type="ECO:0000259" key="2">
    <source>
        <dbReference type="Pfam" id="PF07331"/>
    </source>
</evidence>
<gene>
    <name evidence="3" type="ORF">DDE18_11085</name>
</gene>
<feature type="transmembrane region" description="Helical" evidence="1">
    <location>
        <begin position="136"/>
        <end position="158"/>
    </location>
</feature>
<feature type="transmembrane region" description="Helical" evidence="1">
    <location>
        <begin position="84"/>
        <end position="105"/>
    </location>
</feature>
<organism evidence="3 4">
    <name type="scientific">Nocardioides gansuensis</name>
    <dbReference type="NCBI Taxonomy" id="2138300"/>
    <lineage>
        <taxon>Bacteria</taxon>
        <taxon>Bacillati</taxon>
        <taxon>Actinomycetota</taxon>
        <taxon>Actinomycetes</taxon>
        <taxon>Propionibacteriales</taxon>
        <taxon>Nocardioidaceae</taxon>
        <taxon>Nocardioides</taxon>
    </lineage>
</organism>